<evidence type="ECO:0000256" key="1">
    <source>
        <dbReference type="SAM" id="Phobius"/>
    </source>
</evidence>
<evidence type="ECO:0000313" key="2">
    <source>
        <dbReference type="EMBL" id="KAL3271801.1"/>
    </source>
</evidence>
<feature type="transmembrane region" description="Helical" evidence="1">
    <location>
        <begin position="42"/>
        <end position="62"/>
    </location>
</feature>
<sequence length="73" mass="8401">MFSSNSTIDISYTNMNNPVNHMKWHFGEYNKQYLNQQLETALLLPILAIIVVFLSVFLVIVFKRNPAIVLSTV</sequence>
<name>A0ABD2MZL0_9CUCU</name>
<accession>A0ABD2MZL0</accession>
<keyword evidence="1" id="KW-0472">Membrane</keyword>
<protein>
    <submittedName>
        <fullName evidence="2">Uncharacterized protein</fullName>
    </submittedName>
</protein>
<gene>
    <name evidence="2" type="ORF">HHI36_022271</name>
</gene>
<keyword evidence="3" id="KW-1185">Reference proteome</keyword>
<feature type="non-terminal residue" evidence="2">
    <location>
        <position position="73"/>
    </location>
</feature>
<reference evidence="2 3" key="1">
    <citation type="journal article" date="2021" name="BMC Biol.">
        <title>Horizontally acquired antibacterial genes associated with adaptive radiation of ladybird beetles.</title>
        <authorList>
            <person name="Li H.S."/>
            <person name="Tang X.F."/>
            <person name="Huang Y.H."/>
            <person name="Xu Z.Y."/>
            <person name="Chen M.L."/>
            <person name="Du X.Y."/>
            <person name="Qiu B.Y."/>
            <person name="Chen P.T."/>
            <person name="Zhang W."/>
            <person name="Slipinski A."/>
            <person name="Escalona H.E."/>
            <person name="Waterhouse R.M."/>
            <person name="Zwick A."/>
            <person name="Pang H."/>
        </authorList>
    </citation>
    <scope>NUCLEOTIDE SEQUENCE [LARGE SCALE GENOMIC DNA]</scope>
    <source>
        <strain evidence="2">SYSU2018</strain>
    </source>
</reference>
<dbReference type="EMBL" id="JABFTP020000042">
    <property type="protein sequence ID" value="KAL3271801.1"/>
    <property type="molecule type" value="Genomic_DNA"/>
</dbReference>
<proteinExistence type="predicted"/>
<keyword evidence="1" id="KW-0812">Transmembrane</keyword>
<keyword evidence="1" id="KW-1133">Transmembrane helix</keyword>
<evidence type="ECO:0000313" key="3">
    <source>
        <dbReference type="Proteomes" id="UP001516400"/>
    </source>
</evidence>
<comment type="caution">
    <text evidence="2">The sequence shown here is derived from an EMBL/GenBank/DDBJ whole genome shotgun (WGS) entry which is preliminary data.</text>
</comment>
<organism evidence="2 3">
    <name type="scientific">Cryptolaemus montrouzieri</name>
    <dbReference type="NCBI Taxonomy" id="559131"/>
    <lineage>
        <taxon>Eukaryota</taxon>
        <taxon>Metazoa</taxon>
        <taxon>Ecdysozoa</taxon>
        <taxon>Arthropoda</taxon>
        <taxon>Hexapoda</taxon>
        <taxon>Insecta</taxon>
        <taxon>Pterygota</taxon>
        <taxon>Neoptera</taxon>
        <taxon>Endopterygota</taxon>
        <taxon>Coleoptera</taxon>
        <taxon>Polyphaga</taxon>
        <taxon>Cucujiformia</taxon>
        <taxon>Coccinelloidea</taxon>
        <taxon>Coccinellidae</taxon>
        <taxon>Scymninae</taxon>
        <taxon>Scymnini</taxon>
        <taxon>Cryptolaemus</taxon>
    </lineage>
</organism>
<dbReference type="Proteomes" id="UP001516400">
    <property type="component" value="Unassembled WGS sequence"/>
</dbReference>
<dbReference type="AlphaFoldDB" id="A0ABD2MZL0"/>